<gene>
    <name evidence="1" type="ORF">ACOLOM_LOCUS4310</name>
</gene>
<dbReference type="Proteomes" id="UP000789525">
    <property type="component" value="Unassembled WGS sequence"/>
</dbReference>
<evidence type="ECO:0000313" key="1">
    <source>
        <dbReference type="EMBL" id="CAG8536932.1"/>
    </source>
</evidence>
<keyword evidence="2" id="KW-1185">Reference proteome</keyword>
<protein>
    <submittedName>
        <fullName evidence="1">17224_t:CDS:1</fullName>
    </submittedName>
</protein>
<accession>A0ACA9LKR3</accession>
<sequence length="168" mass="19288">MDLNLDPNYSAHESRLSNSNSTIAKARWKLLSSIFLDNSSHSTPQISKRSHRGFDLFLKQKLQLSYNGYDDYDKVEGRNKVSSNSQANEEWGKSVCEIGGGMSSLSGLIQGDFHVELSERYDETVWSIHESNLKINYEGYVPDTHYPLIVKAYWRSRSFPDVRLDFDI</sequence>
<evidence type="ECO:0000313" key="2">
    <source>
        <dbReference type="Proteomes" id="UP000789525"/>
    </source>
</evidence>
<proteinExistence type="predicted"/>
<organism evidence="1 2">
    <name type="scientific">Acaulospora colombiana</name>
    <dbReference type="NCBI Taxonomy" id="27376"/>
    <lineage>
        <taxon>Eukaryota</taxon>
        <taxon>Fungi</taxon>
        <taxon>Fungi incertae sedis</taxon>
        <taxon>Mucoromycota</taxon>
        <taxon>Glomeromycotina</taxon>
        <taxon>Glomeromycetes</taxon>
        <taxon>Diversisporales</taxon>
        <taxon>Acaulosporaceae</taxon>
        <taxon>Acaulospora</taxon>
    </lineage>
</organism>
<name>A0ACA9LKR3_9GLOM</name>
<reference evidence="1" key="1">
    <citation type="submission" date="2021-06" db="EMBL/GenBank/DDBJ databases">
        <authorList>
            <person name="Kallberg Y."/>
            <person name="Tangrot J."/>
            <person name="Rosling A."/>
        </authorList>
    </citation>
    <scope>NUCLEOTIDE SEQUENCE</scope>
    <source>
        <strain evidence="1">CL356</strain>
    </source>
</reference>
<dbReference type="EMBL" id="CAJVPT010007030">
    <property type="protein sequence ID" value="CAG8536932.1"/>
    <property type="molecule type" value="Genomic_DNA"/>
</dbReference>
<comment type="caution">
    <text evidence="1">The sequence shown here is derived from an EMBL/GenBank/DDBJ whole genome shotgun (WGS) entry which is preliminary data.</text>
</comment>